<keyword evidence="3" id="KW-0539">Nucleus</keyword>
<dbReference type="GO" id="GO:0005634">
    <property type="term" value="C:nucleus"/>
    <property type="evidence" value="ECO:0007669"/>
    <property type="project" value="TreeGrafter"/>
</dbReference>
<dbReference type="GeneID" id="2903014"/>
<dbReference type="Pfam" id="PF04082">
    <property type="entry name" value="Fungal_trans"/>
    <property type="match status" value="1"/>
</dbReference>
<dbReference type="PANTHER" id="PTHR47424:SF2">
    <property type="entry name" value="TRANSCRIPTION FACTOR DOMAIN-CONTAINING PROTEIN-RELATED"/>
    <property type="match status" value="1"/>
</dbReference>
<dbReference type="CDD" id="cd12148">
    <property type="entry name" value="fungal_TF_MHR"/>
    <property type="match status" value="1"/>
</dbReference>
<dbReference type="GO" id="GO:0000978">
    <property type="term" value="F:RNA polymerase II cis-regulatory region sequence-specific DNA binding"/>
    <property type="evidence" value="ECO:0007669"/>
    <property type="project" value="TreeGrafter"/>
</dbReference>
<dbReference type="GO" id="GO:0006351">
    <property type="term" value="P:DNA-templated transcription"/>
    <property type="evidence" value="ECO:0007669"/>
    <property type="project" value="InterPro"/>
</dbReference>
<dbReference type="VEuPathDB" id="FungiDB:DEHA2E24266g"/>
<evidence type="ECO:0000313" key="5">
    <source>
        <dbReference type="EMBL" id="CAG88647.2"/>
    </source>
</evidence>
<dbReference type="GO" id="GO:0000981">
    <property type="term" value="F:DNA-binding transcription factor activity, RNA polymerase II-specific"/>
    <property type="evidence" value="ECO:0007669"/>
    <property type="project" value="TreeGrafter"/>
</dbReference>
<dbReference type="AlphaFoldDB" id="Q6BN64"/>
<keyword evidence="6" id="KW-1185">Reference proteome</keyword>
<proteinExistence type="predicted"/>
<dbReference type="KEGG" id="dha:DEHA2E24266g"/>
<dbReference type="HOGENOM" id="CLU_008599_2_1_1"/>
<evidence type="ECO:0000256" key="3">
    <source>
        <dbReference type="ARBA" id="ARBA00023242"/>
    </source>
</evidence>
<sequence>MADRTDDFQIPQLLPPTVNVNQNSNINSDNRHLRKKQHSKAMMLQPKSDNLNFNWDERTAYHDKAQPSIIDGKATAEESGYLGTVFSSAVINLVGNGFFLHETRLEGRKRAIRHPLEYPDQKISKQRIEYYIDQYFETYHISYPIIHKPTFMAQINEIIPRPETDWESLYYIVAAIGSFMSAISQEESDDLDLFDIAKSKLSIDVLETGNITLVQTLTLMSNYLQKRDKPNSGYNYLGVAVRMALGLRMHRQIEDSNESTLDQEMRRRVWWCLYIFDCGQTIGYGRPLGIPCSGIDARLPLNILDSNLTALTVKLPDEEYQPTVITSVRLQSLFHLLSNSIYERIITDPFPSAQLLLDWDQLYLERWRKLIPDYFKKDEISSRFKLARFVLEWRYRNLKIIMFRTFLLKRIILSPKSSDKYNEDEYESKAAEMCLKECSDTITSMAMFWKENTKNNRMEVWYSLYFLIPAVLMPLVCLRNDPTSSYAKHWRLMSISHKISFRN</sequence>
<gene>
    <name evidence="5" type="ordered locus">DEHA2E24266g</name>
</gene>
<dbReference type="OrthoDB" id="3364175at2759"/>
<dbReference type="GO" id="GO:0000435">
    <property type="term" value="P:positive regulation of transcription from RNA polymerase II promoter by galactose"/>
    <property type="evidence" value="ECO:0007669"/>
    <property type="project" value="TreeGrafter"/>
</dbReference>
<protein>
    <submittedName>
        <fullName evidence="5">DEHA2E24266p</fullName>
    </submittedName>
</protein>
<evidence type="ECO:0000259" key="4">
    <source>
        <dbReference type="SMART" id="SM00906"/>
    </source>
</evidence>
<keyword evidence="1" id="KW-0805">Transcription regulation</keyword>
<dbReference type="EMBL" id="CR382137">
    <property type="protein sequence ID" value="CAG88647.2"/>
    <property type="molecule type" value="Genomic_DNA"/>
</dbReference>
<dbReference type="InterPro" id="IPR007219">
    <property type="entry name" value="XnlR_reg_dom"/>
</dbReference>
<dbReference type="OMA" id="FRMIMYR"/>
<feature type="domain" description="Xylanolytic transcriptional activator regulatory" evidence="4">
    <location>
        <begin position="233"/>
        <end position="306"/>
    </location>
</feature>
<dbReference type="InParanoid" id="Q6BN64"/>
<evidence type="ECO:0000256" key="1">
    <source>
        <dbReference type="ARBA" id="ARBA00023015"/>
    </source>
</evidence>
<dbReference type="SMART" id="SM00906">
    <property type="entry name" value="Fungal_trans"/>
    <property type="match status" value="1"/>
</dbReference>
<keyword evidence="2" id="KW-0804">Transcription</keyword>
<evidence type="ECO:0000256" key="2">
    <source>
        <dbReference type="ARBA" id="ARBA00023163"/>
    </source>
</evidence>
<organism evidence="5 6">
    <name type="scientific">Debaryomyces hansenii (strain ATCC 36239 / CBS 767 / BCRC 21394 / JCM 1990 / NBRC 0083 / IGC 2968)</name>
    <name type="common">Yeast</name>
    <name type="synonym">Torulaspora hansenii</name>
    <dbReference type="NCBI Taxonomy" id="284592"/>
    <lineage>
        <taxon>Eukaryota</taxon>
        <taxon>Fungi</taxon>
        <taxon>Dikarya</taxon>
        <taxon>Ascomycota</taxon>
        <taxon>Saccharomycotina</taxon>
        <taxon>Pichiomycetes</taxon>
        <taxon>Debaryomycetaceae</taxon>
        <taxon>Debaryomyces</taxon>
    </lineage>
</organism>
<dbReference type="Proteomes" id="UP000000599">
    <property type="component" value="Chromosome E"/>
</dbReference>
<dbReference type="InterPro" id="IPR051127">
    <property type="entry name" value="Fungal_SecMet_Regulators"/>
</dbReference>
<reference evidence="5 6" key="1">
    <citation type="journal article" date="2004" name="Nature">
        <title>Genome evolution in yeasts.</title>
        <authorList>
            <consortium name="Genolevures"/>
            <person name="Dujon B."/>
            <person name="Sherman D."/>
            <person name="Fischer G."/>
            <person name="Durrens P."/>
            <person name="Casaregola S."/>
            <person name="Lafontaine I."/>
            <person name="de Montigny J."/>
            <person name="Marck C."/>
            <person name="Neuveglise C."/>
            <person name="Talla E."/>
            <person name="Goffard N."/>
            <person name="Frangeul L."/>
            <person name="Aigle M."/>
            <person name="Anthouard V."/>
            <person name="Babour A."/>
            <person name="Barbe V."/>
            <person name="Barnay S."/>
            <person name="Blanchin S."/>
            <person name="Beckerich J.M."/>
            <person name="Beyne E."/>
            <person name="Bleykasten C."/>
            <person name="Boisrame A."/>
            <person name="Boyer J."/>
            <person name="Cattolico L."/>
            <person name="Confanioleri F."/>
            <person name="de Daruvar A."/>
            <person name="Despons L."/>
            <person name="Fabre E."/>
            <person name="Fairhead C."/>
            <person name="Ferry-Dumazet H."/>
            <person name="Groppi A."/>
            <person name="Hantraye F."/>
            <person name="Hennequin C."/>
            <person name="Jauniaux N."/>
            <person name="Joyet P."/>
            <person name="Kachouri R."/>
            <person name="Kerrest A."/>
            <person name="Koszul R."/>
            <person name="Lemaire M."/>
            <person name="Lesur I."/>
            <person name="Ma L."/>
            <person name="Muller H."/>
            <person name="Nicaud J.M."/>
            <person name="Nikolski M."/>
            <person name="Oztas S."/>
            <person name="Ozier-Kalogeropoulos O."/>
            <person name="Pellenz S."/>
            <person name="Potier S."/>
            <person name="Richard G.F."/>
            <person name="Straub M.L."/>
            <person name="Suleau A."/>
            <person name="Swennene D."/>
            <person name="Tekaia F."/>
            <person name="Wesolowski-Louvel M."/>
            <person name="Westhof E."/>
            <person name="Wirth B."/>
            <person name="Zeniou-Meyer M."/>
            <person name="Zivanovic I."/>
            <person name="Bolotin-Fukuhara M."/>
            <person name="Thierry A."/>
            <person name="Bouchier C."/>
            <person name="Caudron B."/>
            <person name="Scarpelli C."/>
            <person name="Gaillardin C."/>
            <person name="Weissenbach J."/>
            <person name="Wincker P."/>
            <person name="Souciet J.L."/>
        </authorList>
    </citation>
    <scope>NUCLEOTIDE SEQUENCE [LARGE SCALE GENOMIC DNA]</scope>
    <source>
        <strain evidence="6">ATCC 36239 / CBS 767 / BCRC 21394 / JCM 1990 / NBRC 0083 / IGC 2968</strain>
    </source>
</reference>
<dbReference type="GO" id="GO:0008270">
    <property type="term" value="F:zinc ion binding"/>
    <property type="evidence" value="ECO:0007669"/>
    <property type="project" value="InterPro"/>
</dbReference>
<accession>Q6BN64</accession>
<dbReference type="RefSeq" id="XP_460356.2">
    <property type="nucleotide sequence ID" value="XM_460356.1"/>
</dbReference>
<evidence type="ECO:0000313" key="6">
    <source>
        <dbReference type="Proteomes" id="UP000000599"/>
    </source>
</evidence>
<dbReference type="eggNOG" id="ENOG502QSMN">
    <property type="taxonomic scope" value="Eukaryota"/>
</dbReference>
<name>Q6BN64_DEBHA</name>
<dbReference type="PANTHER" id="PTHR47424">
    <property type="entry name" value="REGULATORY PROTEIN GAL4"/>
    <property type="match status" value="1"/>
</dbReference>